<keyword evidence="2" id="KW-1185">Reference proteome</keyword>
<reference evidence="3" key="1">
    <citation type="submission" date="2025-08" db="UniProtKB">
        <authorList>
            <consortium name="RefSeq"/>
        </authorList>
    </citation>
    <scope>IDENTIFICATION</scope>
    <source>
        <tissue evidence="3">Gonad</tissue>
    </source>
</reference>
<protein>
    <submittedName>
        <fullName evidence="3">Uncharacterized protein LOC109473344</fullName>
    </submittedName>
</protein>
<dbReference type="RefSeq" id="XP_019628768.1">
    <property type="nucleotide sequence ID" value="XM_019773209.1"/>
</dbReference>
<dbReference type="OrthoDB" id="10055069at2759"/>
<feature type="compositionally biased region" description="Low complexity" evidence="1">
    <location>
        <begin position="104"/>
        <end position="113"/>
    </location>
</feature>
<evidence type="ECO:0000313" key="3">
    <source>
        <dbReference type="RefSeq" id="XP_019628768.1"/>
    </source>
</evidence>
<dbReference type="KEGG" id="bbel:109473344"/>
<feature type="compositionally biased region" description="Low complexity" evidence="1">
    <location>
        <begin position="72"/>
        <end position="91"/>
    </location>
</feature>
<dbReference type="Proteomes" id="UP000515135">
    <property type="component" value="Unplaced"/>
</dbReference>
<evidence type="ECO:0000256" key="1">
    <source>
        <dbReference type="SAM" id="MobiDB-lite"/>
    </source>
</evidence>
<proteinExistence type="predicted"/>
<feature type="region of interest" description="Disordered" evidence="1">
    <location>
        <begin position="65"/>
        <end position="113"/>
    </location>
</feature>
<gene>
    <name evidence="3" type="primary">LOC109473344</name>
</gene>
<accession>A0A6P4YWQ3</accession>
<name>A0A6P4YWQ3_BRABE</name>
<sequence length="382" mass="41520">MPESLTPETSLRQADLLMCVPEFRCRVPPKVMWKMRIEGLHDHDYTPSSWLQDLRRRPNNRPCRFLSRLPFSSPETPDDGSSSSGESSCSSGREDTSADDLSGDSDAGGELSDSLGCYRTMEIGPDTNTSLAGHDSKSAQLITESLRSTSEQNKVSGAFQQALSGMVDAAQPVTTPSPMSFLDIPTVYDKPRVRPLTNAILATEFAGSSASSIFAVKKRPSDVTKPSLAAAFPSEKTWSCPVTTLGLHPHLAPHRDGLQTSSASARNKGGFLNVETAASCQYDTRPPSGKATHTTNPAHESLISYSTVESIPAPSGHNHAKYDGCGRQTSIFTQSRKRAASTVESVEKSTECLGHDTTASKRRRIHDWLEETDIRYTRQNDA</sequence>
<dbReference type="AlphaFoldDB" id="A0A6P4YWQ3"/>
<organism evidence="2 3">
    <name type="scientific">Branchiostoma belcheri</name>
    <name type="common">Amphioxus</name>
    <dbReference type="NCBI Taxonomy" id="7741"/>
    <lineage>
        <taxon>Eukaryota</taxon>
        <taxon>Metazoa</taxon>
        <taxon>Chordata</taxon>
        <taxon>Cephalochordata</taxon>
        <taxon>Leptocardii</taxon>
        <taxon>Amphioxiformes</taxon>
        <taxon>Branchiostomatidae</taxon>
        <taxon>Branchiostoma</taxon>
    </lineage>
</organism>
<dbReference type="GeneID" id="109473344"/>
<evidence type="ECO:0000313" key="2">
    <source>
        <dbReference type="Proteomes" id="UP000515135"/>
    </source>
</evidence>